<evidence type="ECO:0000256" key="5">
    <source>
        <dbReference type="ARBA" id="ARBA00022475"/>
    </source>
</evidence>
<dbReference type="GO" id="GO:0005886">
    <property type="term" value="C:plasma membrane"/>
    <property type="evidence" value="ECO:0007669"/>
    <property type="project" value="UniProtKB-SubCell"/>
</dbReference>
<keyword evidence="7" id="KW-0653">Protein transport</keyword>
<comment type="subcellular location">
    <subcellularLocation>
        <location evidence="1">Cell membrane</location>
        <topology evidence="1">Single-pass membrane protein</topology>
    </subcellularLocation>
</comment>
<dbReference type="AlphaFoldDB" id="A0A376BVW1"/>
<accession>A0A376BVW1</accession>
<name>A0A376BVW1_9NEIS</name>
<keyword evidence="4" id="KW-0813">Transport</keyword>
<dbReference type="STRING" id="1120980.GCA_000745955_01840"/>
<dbReference type="Pfam" id="PF02699">
    <property type="entry name" value="YajC"/>
    <property type="match status" value="1"/>
</dbReference>
<protein>
    <recommendedName>
        <fullName evidence="3">Sec translocon accessory complex subunit YajC</fullName>
    </recommendedName>
</protein>
<keyword evidence="6 11" id="KW-0812">Transmembrane</keyword>
<dbReference type="Proteomes" id="UP000254209">
    <property type="component" value="Unassembled WGS sequence"/>
</dbReference>
<reference evidence="12 13" key="1">
    <citation type="submission" date="2018-06" db="EMBL/GenBank/DDBJ databases">
        <authorList>
            <consortium name="Pathogen Informatics"/>
            <person name="Doyle S."/>
        </authorList>
    </citation>
    <scope>NUCLEOTIDE SEQUENCE [LARGE SCALE GENOMIC DNA]</scope>
    <source>
        <strain evidence="12 13">NCTC10283</strain>
    </source>
</reference>
<sequence>MIEFAYANAAAPAATNGLMNFLPMLLVIAVMWFLMIRPQQKAEKQRRAMVAALKKGDRVLLSSGLYGRVVQAGETIVKVDLGKNFVVEVNVNAIAAKVDDHSTETAEKSE</sequence>
<dbReference type="InterPro" id="IPR003849">
    <property type="entry name" value="Preprotein_translocase_YajC"/>
</dbReference>
<evidence type="ECO:0000256" key="10">
    <source>
        <dbReference type="ARBA" id="ARBA00023136"/>
    </source>
</evidence>
<proteinExistence type="inferred from homology"/>
<dbReference type="EMBL" id="UFSO01000003">
    <property type="protein sequence ID" value="SSY80948.1"/>
    <property type="molecule type" value="Genomic_DNA"/>
</dbReference>
<dbReference type="PANTHER" id="PTHR33909:SF1">
    <property type="entry name" value="SEC TRANSLOCON ACCESSORY COMPLEX SUBUNIT YAJC"/>
    <property type="match status" value="1"/>
</dbReference>
<evidence type="ECO:0000256" key="3">
    <source>
        <dbReference type="ARBA" id="ARBA00014962"/>
    </source>
</evidence>
<keyword evidence="5" id="KW-1003">Cell membrane</keyword>
<keyword evidence="8 11" id="KW-1133">Transmembrane helix</keyword>
<comment type="similarity">
    <text evidence="2">Belongs to the YajC family.</text>
</comment>
<keyword evidence="13" id="KW-1185">Reference proteome</keyword>
<gene>
    <name evidence="12" type="primary">yajC</name>
    <name evidence="12" type="ORF">NCTC10283_02512</name>
</gene>
<dbReference type="PANTHER" id="PTHR33909">
    <property type="entry name" value="SEC TRANSLOCON ACCESSORY COMPLEX SUBUNIT YAJC"/>
    <property type="match status" value="1"/>
</dbReference>
<dbReference type="GO" id="GO:0015031">
    <property type="term" value="P:protein transport"/>
    <property type="evidence" value="ECO:0007669"/>
    <property type="project" value="UniProtKB-KW"/>
</dbReference>
<keyword evidence="10 11" id="KW-0472">Membrane</keyword>
<evidence type="ECO:0000313" key="13">
    <source>
        <dbReference type="Proteomes" id="UP000254209"/>
    </source>
</evidence>
<evidence type="ECO:0000256" key="4">
    <source>
        <dbReference type="ARBA" id="ARBA00022448"/>
    </source>
</evidence>
<dbReference type="OrthoDB" id="9811406at2"/>
<evidence type="ECO:0000256" key="1">
    <source>
        <dbReference type="ARBA" id="ARBA00004162"/>
    </source>
</evidence>
<evidence type="ECO:0000313" key="12">
    <source>
        <dbReference type="EMBL" id="SSY80948.1"/>
    </source>
</evidence>
<dbReference type="SMART" id="SM01323">
    <property type="entry name" value="YajC"/>
    <property type="match status" value="1"/>
</dbReference>
<evidence type="ECO:0000256" key="8">
    <source>
        <dbReference type="ARBA" id="ARBA00022989"/>
    </source>
</evidence>
<evidence type="ECO:0000256" key="9">
    <source>
        <dbReference type="ARBA" id="ARBA00023010"/>
    </source>
</evidence>
<organism evidence="12 13">
    <name type="scientific">Alysiella crassa</name>
    <dbReference type="NCBI Taxonomy" id="153491"/>
    <lineage>
        <taxon>Bacteria</taxon>
        <taxon>Pseudomonadati</taxon>
        <taxon>Pseudomonadota</taxon>
        <taxon>Betaproteobacteria</taxon>
        <taxon>Neisseriales</taxon>
        <taxon>Neisseriaceae</taxon>
        <taxon>Alysiella</taxon>
    </lineage>
</organism>
<keyword evidence="9" id="KW-0811">Translocation</keyword>
<dbReference type="RefSeq" id="WP_034294064.1">
    <property type="nucleotide sequence ID" value="NZ_CP091519.2"/>
</dbReference>
<feature type="transmembrane region" description="Helical" evidence="11">
    <location>
        <begin position="18"/>
        <end position="36"/>
    </location>
</feature>
<evidence type="ECO:0000256" key="6">
    <source>
        <dbReference type="ARBA" id="ARBA00022692"/>
    </source>
</evidence>
<evidence type="ECO:0000256" key="7">
    <source>
        <dbReference type="ARBA" id="ARBA00022927"/>
    </source>
</evidence>
<evidence type="ECO:0000256" key="2">
    <source>
        <dbReference type="ARBA" id="ARBA00006742"/>
    </source>
</evidence>
<evidence type="ECO:0000256" key="11">
    <source>
        <dbReference type="SAM" id="Phobius"/>
    </source>
</evidence>
<dbReference type="PRINTS" id="PR01853">
    <property type="entry name" value="YAJCTRNLCASE"/>
</dbReference>
<dbReference type="NCBIfam" id="TIGR00739">
    <property type="entry name" value="yajC"/>
    <property type="match status" value="1"/>
</dbReference>